<protein>
    <submittedName>
        <fullName evidence="7">Phospho-N-acetylmuramoyl-pentapeptide-transferase</fullName>
    </submittedName>
</protein>
<feature type="transmembrane region" description="Helical" evidence="6">
    <location>
        <begin position="207"/>
        <end position="225"/>
    </location>
</feature>
<feature type="transmembrane region" description="Helical" evidence="6">
    <location>
        <begin position="231"/>
        <end position="250"/>
    </location>
</feature>
<evidence type="ECO:0000313" key="7">
    <source>
        <dbReference type="EMBL" id="KKT79199.1"/>
    </source>
</evidence>
<dbReference type="AlphaFoldDB" id="A0A0G1N4S6"/>
<keyword evidence="2 7" id="KW-0808">Transferase</keyword>
<evidence type="ECO:0000256" key="1">
    <source>
        <dbReference type="ARBA" id="ARBA00004141"/>
    </source>
</evidence>
<keyword evidence="3 6" id="KW-0812">Transmembrane</keyword>
<gene>
    <name evidence="7" type="ORF">UW74_C0001G0008</name>
</gene>
<evidence type="ECO:0000256" key="2">
    <source>
        <dbReference type="ARBA" id="ARBA00022679"/>
    </source>
</evidence>
<keyword evidence="4 6" id="KW-1133">Transmembrane helix</keyword>
<evidence type="ECO:0000256" key="4">
    <source>
        <dbReference type="ARBA" id="ARBA00022989"/>
    </source>
</evidence>
<feature type="transmembrane region" description="Helical" evidence="6">
    <location>
        <begin position="174"/>
        <end position="195"/>
    </location>
</feature>
<dbReference type="GO" id="GO:0044038">
    <property type="term" value="P:cell wall macromolecule biosynthetic process"/>
    <property type="evidence" value="ECO:0007669"/>
    <property type="project" value="TreeGrafter"/>
</dbReference>
<feature type="transmembrane region" description="Helical" evidence="6">
    <location>
        <begin position="70"/>
        <end position="89"/>
    </location>
</feature>
<dbReference type="PANTHER" id="PTHR22926:SF5">
    <property type="entry name" value="PHOSPHO-N-ACETYLMURAMOYL-PENTAPEPTIDE-TRANSFERASE HOMOLOG"/>
    <property type="match status" value="1"/>
</dbReference>
<feature type="transmembrane region" description="Helical" evidence="6">
    <location>
        <begin position="143"/>
        <end position="162"/>
    </location>
</feature>
<sequence>MTNSVLNVLKVFGLSGIAFVVGVSLTPILTHYLYKYKLWRKEVRQLAPDGRGTPIFAKLHKERETKVPRMGGILIWGVLLFLIYLFYFLSLTGSPFFVKLNFLSRSQTWLPLFTLVAASLLGIVDDLWQTLGKGNYLAGGMRFSWRLSLIIVIAIIGALWFYFPLEKHDIYIPFFGNIFLGWLFIPFFILVMLAIFSGSVIDGIDGLSGGVMAAIFGAYAGIAFFQNQIDLAAFSAVLVGAIAAFLWFNIPPARFYMGETGILGLTTSLAVIAFLTDAVSVLPLIALPLVLDSASVIIQLTSKKFFGKKVFLVSPLHHHFEALGWPSYKVTMRAWILAAVCAMVGMVIAILGR</sequence>
<dbReference type="GO" id="GO:0016780">
    <property type="term" value="F:phosphotransferase activity, for other substituted phosphate groups"/>
    <property type="evidence" value="ECO:0007669"/>
    <property type="project" value="InterPro"/>
</dbReference>
<feature type="transmembrane region" description="Helical" evidence="6">
    <location>
        <begin position="109"/>
        <end position="131"/>
    </location>
</feature>
<evidence type="ECO:0000313" key="8">
    <source>
        <dbReference type="Proteomes" id="UP000034889"/>
    </source>
</evidence>
<evidence type="ECO:0000256" key="6">
    <source>
        <dbReference type="SAM" id="Phobius"/>
    </source>
</evidence>
<keyword evidence="5 6" id="KW-0472">Membrane</keyword>
<dbReference type="GO" id="GO:0071555">
    <property type="term" value="P:cell wall organization"/>
    <property type="evidence" value="ECO:0007669"/>
    <property type="project" value="TreeGrafter"/>
</dbReference>
<feature type="transmembrane region" description="Helical" evidence="6">
    <location>
        <begin position="262"/>
        <end position="286"/>
    </location>
</feature>
<dbReference type="EMBL" id="LCJM01000001">
    <property type="protein sequence ID" value="KKT79199.1"/>
    <property type="molecule type" value="Genomic_DNA"/>
</dbReference>
<evidence type="ECO:0000256" key="3">
    <source>
        <dbReference type="ARBA" id="ARBA00022692"/>
    </source>
</evidence>
<proteinExistence type="predicted"/>
<comment type="caution">
    <text evidence="7">The sequence shown here is derived from an EMBL/GenBank/DDBJ whole genome shotgun (WGS) entry which is preliminary data.</text>
</comment>
<name>A0A0G1N4S6_9BACT</name>
<dbReference type="PANTHER" id="PTHR22926">
    <property type="entry name" value="PHOSPHO-N-ACETYLMURAMOYL-PENTAPEPTIDE-TRANSFERASE"/>
    <property type="match status" value="1"/>
</dbReference>
<feature type="transmembrane region" description="Helical" evidence="6">
    <location>
        <begin position="12"/>
        <end position="34"/>
    </location>
</feature>
<dbReference type="InterPro" id="IPR000715">
    <property type="entry name" value="Glycosyl_transferase_4"/>
</dbReference>
<reference evidence="7 8" key="1">
    <citation type="journal article" date="2015" name="Nature">
        <title>rRNA introns, odd ribosomes, and small enigmatic genomes across a large radiation of phyla.</title>
        <authorList>
            <person name="Brown C.T."/>
            <person name="Hug L.A."/>
            <person name="Thomas B.C."/>
            <person name="Sharon I."/>
            <person name="Castelle C.J."/>
            <person name="Singh A."/>
            <person name="Wilkins M.J."/>
            <person name="Williams K.H."/>
            <person name="Banfield J.F."/>
        </authorList>
    </citation>
    <scope>NUCLEOTIDE SEQUENCE [LARGE SCALE GENOMIC DNA]</scope>
</reference>
<accession>A0A0G1N4S6</accession>
<dbReference type="Proteomes" id="UP000034889">
    <property type="component" value="Unassembled WGS sequence"/>
</dbReference>
<evidence type="ECO:0000256" key="5">
    <source>
        <dbReference type="ARBA" id="ARBA00023136"/>
    </source>
</evidence>
<dbReference type="GO" id="GO:0005886">
    <property type="term" value="C:plasma membrane"/>
    <property type="evidence" value="ECO:0007669"/>
    <property type="project" value="TreeGrafter"/>
</dbReference>
<dbReference type="Pfam" id="PF00953">
    <property type="entry name" value="Glycos_transf_4"/>
    <property type="match status" value="1"/>
</dbReference>
<organism evidence="7 8">
    <name type="scientific">Candidatus Giovannonibacteria bacterium GW2011_GWC2_44_8</name>
    <dbReference type="NCBI Taxonomy" id="1618657"/>
    <lineage>
        <taxon>Bacteria</taxon>
        <taxon>Candidatus Giovannoniibacteriota</taxon>
    </lineage>
</organism>
<feature type="transmembrane region" description="Helical" evidence="6">
    <location>
        <begin position="334"/>
        <end position="352"/>
    </location>
</feature>
<comment type="subcellular location">
    <subcellularLocation>
        <location evidence="1">Membrane</location>
        <topology evidence="1">Multi-pass membrane protein</topology>
    </subcellularLocation>
</comment>